<gene>
    <name evidence="2" type="ORF">BDN71DRAFT_1513909</name>
</gene>
<accession>A0A9P5ZHH6</accession>
<evidence type="ECO:0000313" key="3">
    <source>
        <dbReference type="Proteomes" id="UP000807025"/>
    </source>
</evidence>
<feature type="region of interest" description="Disordered" evidence="1">
    <location>
        <begin position="38"/>
        <end position="124"/>
    </location>
</feature>
<protein>
    <submittedName>
        <fullName evidence="2">Uncharacterized protein</fullName>
    </submittedName>
</protein>
<evidence type="ECO:0000256" key="1">
    <source>
        <dbReference type="SAM" id="MobiDB-lite"/>
    </source>
</evidence>
<comment type="caution">
    <text evidence="2">The sequence shown here is derived from an EMBL/GenBank/DDBJ whole genome shotgun (WGS) entry which is preliminary data.</text>
</comment>
<proteinExistence type="predicted"/>
<dbReference type="Proteomes" id="UP000807025">
    <property type="component" value="Unassembled WGS sequence"/>
</dbReference>
<dbReference type="OrthoDB" id="3112761at2759"/>
<evidence type="ECO:0000313" key="2">
    <source>
        <dbReference type="EMBL" id="KAF9487502.1"/>
    </source>
</evidence>
<dbReference type="EMBL" id="MU154772">
    <property type="protein sequence ID" value="KAF9487502.1"/>
    <property type="molecule type" value="Genomic_DNA"/>
</dbReference>
<dbReference type="AlphaFoldDB" id="A0A9P5ZHH6"/>
<reference evidence="2" key="1">
    <citation type="submission" date="2020-11" db="EMBL/GenBank/DDBJ databases">
        <authorList>
            <consortium name="DOE Joint Genome Institute"/>
            <person name="Ahrendt S."/>
            <person name="Riley R."/>
            <person name="Andreopoulos W."/>
            <person name="Labutti K."/>
            <person name="Pangilinan J."/>
            <person name="Ruiz-Duenas F.J."/>
            <person name="Barrasa J.M."/>
            <person name="Sanchez-Garcia M."/>
            <person name="Camarero S."/>
            <person name="Miyauchi S."/>
            <person name="Serrano A."/>
            <person name="Linde D."/>
            <person name="Babiker R."/>
            <person name="Drula E."/>
            <person name="Ayuso-Fernandez I."/>
            <person name="Pacheco R."/>
            <person name="Padilla G."/>
            <person name="Ferreira P."/>
            <person name="Barriuso J."/>
            <person name="Kellner H."/>
            <person name="Castanera R."/>
            <person name="Alfaro M."/>
            <person name="Ramirez L."/>
            <person name="Pisabarro A.G."/>
            <person name="Kuo A."/>
            <person name="Tritt A."/>
            <person name="Lipzen A."/>
            <person name="He G."/>
            <person name="Yan M."/>
            <person name="Ng V."/>
            <person name="Cullen D."/>
            <person name="Martin F."/>
            <person name="Rosso M.-N."/>
            <person name="Henrissat B."/>
            <person name="Hibbett D."/>
            <person name="Martinez A.T."/>
            <person name="Grigoriev I.V."/>
        </authorList>
    </citation>
    <scope>NUCLEOTIDE SEQUENCE</scope>
    <source>
        <strain evidence="2">ATCC 90797</strain>
    </source>
</reference>
<name>A0A9P5ZHH6_PLEER</name>
<keyword evidence="3" id="KW-1185">Reference proteome</keyword>
<sequence>MSMSSTPNKTIDVKALRRKLDLASRIAQERLISAVERAPRDLPQRNRTQLAPLSAKSRTVYAGRASQSHASSIPPSPTLLTPRRNTQPAPLNAKFRTTYADRASKPHASPIPPSPSLSTTPSTPEFDLAQLELDLPSPILDSDSFWDLNSTAATDTDWDDESTAAATGTAPSSLEHALKHEDSANIASVQLNLEMSSPVTTAAATALSPQDNKLPQDNEPLTFAISKLLSLVATVSSSNDSASNVSRPDGTGLERLRTMASDTFTHPVFAWCACLTSFLIKASLLYVVAALIFSDVLGPEELRPDILDVIRRSRRL</sequence>
<organism evidence="2 3">
    <name type="scientific">Pleurotus eryngii</name>
    <name type="common">Boletus of the steppes</name>
    <dbReference type="NCBI Taxonomy" id="5323"/>
    <lineage>
        <taxon>Eukaryota</taxon>
        <taxon>Fungi</taxon>
        <taxon>Dikarya</taxon>
        <taxon>Basidiomycota</taxon>
        <taxon>Agaricomycotina</taxon>
        <taxon>Agaricomycetes</taxon>
        <taxon>Agaricomycetidae</taxon>
        <taxon>Agaricales</taxon>
        <taxon>Pleurotineae</taxon>
        <taxon>Pleurotaceae</taxon>
        <taxon>Pleurotus</taxon>
    </lineage>
</organism>